<proteinExistence type="predicted"/>
<dbReference type="GO" id="GO:0009307">
    <property type="term" value="P:DNA restriction-modification system"/>
    <property type="evidence" value="ECO:0007669"/>
    <property type="project" value="UniProtKB-KW"/>
</dbReference>
<gene>
    <name evidence="3" type="ORF">UFOPK1493_03307</name>
</gene>
<dbReference type="Gene3D" id="3.90.220.20">
    <property type="entry name" value="DNA methylase specificity domains"/>
    <property type="match status" value="2"/>
</dbReference>
<protein>
    <submittedName>
        <fullName evidence="3">Unannotated protein</fullName>
    </submittedName>
</protein>
<organism evidence="3">
    <name type="scientific">freshwater metagenome</name>
    <dbReference type="NCBI Taxonomy" id="449393"/>
    <lineage>
        <taxon>unclassified sequences</taxon>
        <taxon>metagenomes</taxon>
        <taxon>ecological metagenomes</taxon>
    </lineage>
</organism>
<reference evidence="3" key="1">
    <citation type="submission" date="2020-05" db="EMBL/GenBank/DDBJ databases">
        <authorList>
            <person name="Chiriac C."/>
            <person name="Salcher M."/>
            <person name="Ghai R."/>
            <person name="Kavagutti S V."/>
        </authorList>
    </citation>
    <scope>NUCLEOTIDE SEQUENCE</scope>
</reference>
<dbReference type="EMBL" id="CAEZSR010000176">
    <property type="protein sequence ID" value="CAB4584423.1"/>
    <property type="molecule type" value="Genomic_DNA"/>
</dbReference>
<sequence length="315" mass="34351">MRPHHPEFVYSPQVCFFRCEDGSGVCAEWLYYWFRGPEFRAQAAGVQSQTDMAPYINLADMRRLTITVPSPAVQRAIAGVLGALDDKIESNRRLISTCTQLAGSLLSAGGDYVRVGDRADIVKGLSYKGVGLTESTTATPMFNLGNFSPSGWLNRSATKYYTGGFKDRHTVRTGDLIVANTDLTQQRVILGRPALVPPLEGAGIITHHVFAVRSDDPRLRLGLWAQLNGSNFRERAEGYATGTTVASMPADALADFIVTVPSQTQVDEAQALIERAWRAESESDVLAATRDALLPELLSGRLQVRSSVELFEGAV</sequence>
<dbReference type="AlphaFoldDB" id="A0A6J6FB29"/>
<dbReference type="PANTHER" id="PTHR30408:SF12">
    <property type="entry name" value="TYPE I RESTRICTION ENZYME MJAVIII SPECIFICITY SUBUNIT"/>
    <property type="match status" value="1"/>
</dbReference>
<name>A0A6J6FB29_9ZZZZ</name>
<dbReference type="SUPFAM" id="SSF116734">
    <property type="entry name" value="DNA methylase specificity domain"/>
    <property type="match status" value="2"/>
</dbReference>
<dbReference type="GO" id="GO:0003677">
    <property type="term" value="F:DNA binding"/>
    <property type="evidence" value="ECO:0007669"/>
    <property type="project" value="UniProtKB-KW"/>
</dbReference>
<dbReference type="InterPro" id="IPR044946">
    <property type="entry name" value="Restrct_endonuc_typeI_TRD_sf"/>
</dbReference>
<evidence type="ECO:0000256" key="2">
    <source>
        <dbReference type="ARBA" id="ARBA00023125"/>
    </source>
</evidence>
<accession>A0A6J6FB29</accession>
<evidence type="ECO:0000256" key="1">
    <source>
        <dbReference type="ARBA" id="ARBA00022747"/>
    </source>
</evidence>
<keyword evidence="1" id="KW-0680">Restriction system</keyword>
<dbReference type="InterPro" id="IPR052021">
    <property type="entry name" value="Type-I_RS_S_subunit"/>
</dbReference>
<keyword evidence="2" id="KW-0238">DNA-binding</keyword>
<dbReference type="PANTHER" id="PTHR30408">
    <property type="entry name" value="TYPE-1 RESTRICTION ENZYME ECOKI SPECIFICITY PROTEIN"/>
    <property type="match status" value="1"/>
</dbReference>
<evidence type="ECO:0000313" key="3">
    <source>
        <dbReference type="EMBL" id="CAB4584423.1"/>
    </source>
</evidence>